<keyword evidence="5" id="KW-0732">Signal</keyword>
<dbReference type="PANTHER" id="PTHR44196">
    <property type="entry name" value="DEHYDROGENASE/REDUCTASE SDR FAMILY MEMBER 7B"/>
    <property type="match status" value="1"/>
</dbReference>
<dbReference type="GO" id="GO:0016491">
    <property type="term" value="F:oxidoreductase activity"/>
    <property type="evidence" value="ECO:0007669"/>
    <property type="project" value="UniProtKB-KW"/>
</dbReference>
<comment type="caution">
    <text evidence="6">The sequence shown here is derived from an EMBL/GenBank/DDBJ whole genome shotgun (WGS) entry which is preliminary data.</text>
</comment>
<feature type="chain" id="PRO_5043475555" evidence="5">
    <location>
        <begin position="19"/>
        <end position="315"/>
    </location>
</feature>
<evidence type="ECO:0000256" key="2">
    <source>
        <dbReference type="ARBA" id="ARBA00023002"/>
    </source>
</evidence>
<name>A0AAW2ZI72_9EUKA</name>
<comment type="similarity">
    <text evidence="1 4">Belongs to the short-chain dehydrogenases/reductases (SDR) family.</text>
</comment>
<evidence type="ECO:0000256" key="3">
    <source>
        <dbReference type="ARBA" id="ARBA00037096"/>
    </source>
</evidence>
<organism evidence="6 7">
    <name type="scientific">Acrasis kona</name>
    <dbReference type="NCBI Taxonomy" id="1008807"/>
    <lineage>
        <taxon>Eukaryota</taxon>
        <taxon>Discoba</taxon>
        <taxon>Heterolobosea</taxon>
        <taxon>Tetramitia</taxon>
        <taxon>Eutetramitia</taxon>
        <taxon>Acrasidae</taxon>
        <taxon>Acrasis</taxon>
    </lineage>
</organism>
<dbReference type="Proteomes" id="UP001431209">
    <property type="component" value="Unassembled WGS sequence"/>
</dbReference>
<sequence>MWWIALLVALALLCAVLYYVVEMPYMLKDLDPKRRAVLVTGAASGIGKKTCERLLSDGAFVFACDINKDALEEVYKSFPASNVCCLKMDVTKMQDVRTAYEQIEKEIIKGNAENYIVGSLFGLVNCAGIAPPTKSSLVEKDDREAELLYAVNVLGIEKCNRVFYPLLSSTNNKQSSCIVNIASVCGLTGFPFFSHYSATKAAVSSYSASLRRELLRQGAVRVTCINPGFTDTPIINTSLSFDSSKFKKEMTVLQNEHLDLLWNKKRMQKPRVVADAIVDSLFSSNNSSEIRGLIDNRVIDTPSDIDILSDIEQII</sequence>
<evidence type="ECO:0000256" key="4">
    <source>
        <dbReference type="RuleBase" id="RU000363"/>
    </source>
</evidence>
<keyword evidence="2" id="KW-0560">Oxidoreductase</keyword>
<dbReference type="AlphaFoldDB" id="A0AAW2ZI72"/>
<dbReference type="PRINTS" id="PR00081">
    <property type="entry name" value="GDHRDH"/>
</dbReference>
<evidence type="ECO:0000313" key="6">
    <source>
        <dbReference type="EMBL" id="KAL0489573.1"/>
    </source>
</evidence>
<dbReference type="Gene3D" id="3.40.50.720">
    <property type="entry name" value="NAD(P)-binding Rossmann-like Domain"/>
    <property type="match status" value="1"/>
</dbReference>
<evidence type="ECO:0000256" key="1">
    <source>
        <dbReference type="ARBA" id="ARBA00006484"/>
    </source>
</evidence>
<dbReference type="InterPro" id="IPR002347">
    <property type="entry name" value="SDR_fam"/>
</dbReference>
<dbReference type="Pfam" id="PF00106">
    <property type="entry name" value="adh_short"/>
    <property type="match status" value="1"/>
</dbReference>
<dbReference type="EMBL" id="JAOPGA020001569">
    <property type="protein sequence ID" value="KAL0489573.1"/>
    <property type="molecule type" value="Genomic_DNA"/>
</dbReference>
<feature type="signal peptide" evidence="5">
    <location>
        <begin position="1"/>
        <end position="18"/>
    </location>
</feature>
<dbReference type="InterPro" id="IPR020904">
    <property type="entry name" value="Sc_DH/Rdtase_CS"/>
</dbReference>
<dbReference type="GO" id="GO:0016020">
    <property type="term" value="C:membrane"/>
    <property type="evidence" value="ECO:0007669"/>
    <property type="project" value="TreeGrafter"/>
</dbReference>
<dbReference type="SUPFAM" id="SSF51735">
    <property type="entry name" value="NAD(P)-binding Rossmann-fold domains"/>
    <property type="match status" value="1"/>
</dbReference>
<gene>
    <name evidence="6" type="ORF">AKO1_010423</name>
</gene>
<dbReference type="PANTHER" id="PTHR44196:SF1">
    <property type="entry name" value="DEHYDROGENASE_REDUCTASE SDR FAMILY MEMBER 7B"/>
    <property type="match status" value="1"/>
</dbReference>
<accession>A0AAW2ZI72</accession>
<evidence type="ECO:0000313" key="7">
    <source>
        <dbReference type="Proteomes" id="UP001431209"/>
    </source>
</evidence>
<dbReference type="PRINTS" id="PR00080">
    <property type="entry name" value="SDRFAMILY"/>
</dbReference>
<comment type="function">
    <text evidence="3">Putative oxidoreductase.</text>
</comment>
<dbReference type="PROSITE" id="PS00061">
    <property type="entry name" value="ADH_SHORT"/>
    <property type="match status" value="1"/>
</dbReference>
<dbReference type="CDD" id="cd05233">
    <property type="entry name" value="SDR_c"/>
    <property type="match status" value="1"/>
</dbReference>
<evidence type="ECO:0000256" key="5">
    <source>
        <dbReference type="SAM" id="SignalP"/>
    </source>
</evidence>
<reference evidence="6 7" key="1">
    <citation type="submission" date="2024-03" db="EMBL/GenBank/DDBJ databases">
        <title>The Acrasis kona genome and developmental transcriptomes reveal deep origins of eukaryotic multicellular pathways.</title>
        <authorList>
            <person name="Sheikh S."/>
            <person name="Fu C.-J."/>
            <person name="Brown M.W."/>
            <person name="Baldauf S.L."/>
        </authorList>
    </citation>
    <scope>NUCLEOTIDE SEQUENCE [LARGE SCALE GENOMIC DNA]</scope>
    <source>
        <strain evidence="6 7">ATCC MYA-3509</strain>
    </source>
</reference>
<feature type="non-terminal residue" evidence="6">
    <location>
        <position position="315"/>
    </location>
</feature>
<proteinExistence type="inferred from homology"/>
<dbReference type="InterPro" id="IPR036291">
    <property type="entry name" value="NAD(P)-bd_dom_sf"/>
</dbReference>
<keyword evidence="7" id="KW-1185">Reference proteome</keyword>
<protein>
    <submittedName>
        <fullName evidence="6">Uncharacterized protein</fullName>
    </submittedName>
</protein>